<dbReference type="HAMAP" id="MF_00394">
    <property type="entry name" value="NAD_Glyc3P_dehydrog"/>
    <property type="match status" value="1"/>
</dbReference>
<evidence type="ECO:0000256" key="2">
    <source>
        <dbReference type="ARBA" id="ARBA00022516"/>
    </source>
</evidence>
<comment type="catalytic activity">
    <reaction evidence="13">
        <text>sn-glycerol 3-phosphate + NAD(+) = dihydroxyacetone phosphate + NADH + H(+)</text>
        <dbReference type="Rhea" id="RHEA:11092"/>
        <dbReference type="ChEBI" id="CHEBI:15378"/>
        <dbReference type="ChEBI" id="CHEBI:57540"/>
        <dbReference type="ChEBI" id="CHEBI:57597"/>
        <dbReference type="ChEBI" id="CHEBI:57642"/>
        <dbReference type="ChEBI" id="CHEBI:57945"/>
        <dbReference type="EC" id="1.1.1.94"/>
    </reaction>
</comment>
<dbReference type="InterPro" id="IPR006168">
    <property type="entry name" value="G3P_DH_NAD-dep"/>
</dbReference>
<comment type="caution">
    <text evidence="13">Lacks conserved residue(s) required for the propagation of feature annotation.</text>
</comment>
<dbReference type="PROSITE" id="PS00957">
    <property type="entry name" value="NAD_G3PDH"/>
    <property type="match status" value="1"/>
</dbReference>
<feature type="binding site" evidence="16">
    <location>
        <position position="136"/>
    </location>
    <ligand>
        <name>NAD(+)</name>
        <dbReference type="ChEBI" id="CHEBI:57540"/>
    </ligand>
</feature>
<dbReference type="UniPathway" id="UPA00940"/>
<reference evidence="21 22" key="1">
    <citation type="submission" date="2016-09" db="EMBL/GenBank/DDBJ databases">
        <title>Genome-resolved meta-omics ties microbial dynamics to process performance in biotechnology for thiocyanate degradation.</title>
        <authorList>
            <person name="Kantor R.S."/>
            <person name="Huddy R.J."/>
            <person name="Iyer R."/>
            <person name="Thomas B.C."/>
            <person name="Brown C.T."/>
            <person name="Anantharaman K."/>
            <person name="Tringe S."/>
            <person name="Hettich R.L."/>
            <person name="Harrison S.T."/>
            <person name="Banfield J.F."/>
        </authorList>
    </citation>
    <scope>NUCLEOTIDE SEQUENCE [LARGE SCALE GENOMIC DNA]</scope>
    <source>
        <strain evidence="21">59-99</strain>
    </source>
</reference>
<feature type="binding site" evidence="13">
    <location>
        <position position="134"/>
    </location>
    <ligand>
        <name>sn-glycerol 3-phosphate</name>
        <dbReference type="ChEBI" id="CHEBI:57597"/>
    </ligand>
</feature>
<comment type="caution">
    <text evidence="21">The sequence shown here is derived from an EMBL/GenBank/DDBJ whole genome shotgun (WGS) entry which is preliminary data.</text>
</comment>
<proteinExistence type="inferred from homology"/>
<feature type="binding site" evidence="13">
    <location>
        <position position="251"/>
    </location>
    <ligand>
        <name>NADPH</name>
        <dbReference type="ChEBI" id="CHEBI:57783"/>
    </ligand>
</feature>
<feature type="binding site" evidence="13">
    <location>
        <position position="31"/>
    </location>
    <ligand>
        <name>NADPH</name>
        <dbReference type="ChEBI" id="CHEBI:57783"/>
    </ligand>
</feature>
<dbReference type="SUPFAM" id="SSF51735">
    <property type="entry name" value="NAD(P)-binding Rossmann-fold domains"/>
    <property type="match status" value="1"/>
</dbReference>
<protein>
    <recommendedName>
        <fullName evidence="11 13">Glycerol-3-phosphate dehydrogenase [NAD(P)+]</fullName>
        <ecNumber evidence="10 13">1.1.1.94</ecNumber>
    </recommendedName>
    <alternativeName>
        <fullName evidence="13">NAD(P)(+)-dependent glycerol-3-phosphate dehydrogenase</fullName>
    </alternativeName>
    <alternativeName>
        <fullName evidence="12 13">NAD(P)H-dependent dihydroxyacetone-phosphate reductase</fullName>
    </alternativeName>
</protein>
<evidence type="ECO:0000256" key="4">
    <source>
        <dbReference type="ARBA" id="ARBA00023002"/>
    </source>
</evidence>
<dbReference type="AlphaFoldDB" id="A0A1M3KYC0"/>
<feature type="binding site" evidence="13">
    <location>
        <position position="275"/>
    </location>
    <ligand>
        <name>NADPH</name>
        <dbReference type="ChEBI" id="CHEBI:57783"/>
    </ligand>
</feature>
<dbReference type="GO" id="GO:0051287">
    <property type="term" value="F:NAD binding"/>
    <property type="evidence" value="ECO:0007669"/>
    <property type="project" value="InterPro"/>
</dbReference>
<keyword evidence="13" id="KW-0547">Nucleotide-binding</keyword>
<feature type="binding site" evidence="16">
    <location>
        <position position="81"/>
    </location>
    <ligand>
        <name>NAD(+)</name>
        <dbReference type="ChEBI" id="CHEBI:57540"/>
    </ligand>
</feature>
<dbReference type="GO" id="GO:0006650">
    <property type="term" value="P:glycerophospholipid metabolic process"/>
    <property type="evidence" value="ECO:0007669"/>
    <property type="project" value="UniProtKB-UniRule"/>
</dbReference>
<comment type="function">
    <text evidence="13">Catalyzes the reduction of the glycolytic intermediate dihydroxyacetone phosphate (DHAP) to sn-glycerol 3-phosphate (G3P), the key precursor for phospholipid synthesis.</text>
</comment>
<feature type="binding site" evidence="13">
    <location>
        <position position="187"/>
    </location>
    <ligand>
        <name>sn-glycerol 3-phosphate</name>
        <dbReference type="ChEBI" id="CHEBI:57597"/>
    </ligand>
</feature>
<dbReference type="GO" id="GO:0046168">
    <property type="term" value="P:glycerol-3-phosphate catabolic process"/>
    <property type="evidence" value="ECO:0007669"/>
    <property type="project" value="InterPro"/>
</dbReference>
<dbReference type="Proteomes" id="UP000184233">
    <property type="component" value="Unassembled WGS sequence"/>
</dbReference>
<feature type="binding site" evidence="13">
    <location>
        <position position="250"/>
    </location>
    <ligand>
        <name>sn-glycerol 3-phosphate</name>
        <dbReference type="ChEBI" id="CHEBI:57597"/>
    </ligand>
</feature>
<dbReference type="InterPro" id="IPR011128">
    <property type="entry name" value="G3P_DH_NAD-dep_N"/>
</dbReference>
<dbReference type="GO" id="GO:0008654">
    <property type="term" value="P:phospholipid biosynthetic process"/>
    <property type="evidence" value="ECO:0007669"/>
    <property type="project" value="UniProtKB-KW"/>
</dbReference>
<sequence>MHVAILGAGAWGTALAAVASDNGNSVALWARKQDVVDEINTRRTNERFLPGAVLSTSVTATTDLSDVRRADLVVIAIPTQFIRPVLTATPGILAGMDVVNVAKGIELKTHLRVSQILDDAGIGHRSYAMLSGPSHAEEVVLRMPTTVVAASLDTVFADTVQRVFSTKDFRVYTTDDVVGVETCGALKNVIAIAAGIVDGLGLGDNTKAALITRGLAEISRLGVAIGAQQSTFFGLAGLGDLFVTCTSRHSRNRYVGDEIGKGRTLTDILSGMSAVAEGVPTTRSALELAAAVNVEMPITEKVGSILFDGEDPRTAIRDLMMRPHKAE</sequence>
<feature type="domain" description="Glycerol-3-phosphate dehydrogenase NAD-dependent N-terminal" evidence="19">
    <location>
        <begin position="3"/>
        <end position="154"/>
    </location>
</feature>
<dbReference type="EC" id="1.1.1.94" evidence="10 13"/>
<organism evidence="21 22">
    <name type="scientific">Candidatus Kapaibacterium thiocyanatum</name>
    <dbReference type="NCBI Taxonomy" id="1895771"/>
    <lineage>
        <taxon>Bacteria</taxon>
        <taxon>Pseudomonadati</taxon>
        <taxon>Candidatus Kapaibacteriota</taxon>
        <taxon>Candidatus Kapaibacteriia</taxon>
        <taxon>Candidatus Kapaibacteriales</taxon>
        <taxon>Candidatus Kapaibacteriaceae</taxon>
        <taxon>Candidatus Kapaibacterium</taxon>
    </lineage>
</organism>
<dbReference type="PANTHER" id="PTHR11728">
    <property type="entry name" value="GLYCEROL-3-PHOSPHATE DEHYDROGENASE"/>
    <property type="match status" value="1"/>
</dbReference>
<comment type="pathway">
    <text evidence="13">Membrane lipid metabolism; glycerophospholipid metabolism.</text>
</comment>
<feature type="binding site" evidence="13">
    <location>
        <position position="251"/>
    </location>
    <ligand>
        <name>sn-glycerol 3-phosphate</name>
        <dbReference type="ChEBI" id="CHEBI:57597"/>
    </ligand>
</feature>
<dbReference type="GO" id="GO:0141152">
    <property type="term" value="F:glycerol-3-phosphate dehydrogenase (NAD+) activity"/>
    <property type="evidence" value="ECO:0007669"/>
    <property type="project" value="RHEA"/>
</dbReference>
<feature type="binding site" evidence="13">
    <location>
        <position position="240"/>
    </location>
    <ligand>
        <name>sn-glycerol 3-phosphate</name>
        <dbReference type="ChEBI" id="CHEBI:57597"/>
    </ligand>
</feature>
<evidence type="ECO:0000256" key="3">
    <source>
        <dbReference type="ARBA" id="ARBA00022857"/>
    </source>
</evidence>
<evidence type="ECO:0000256" key="8">
    <source>
        <dbReference type="ARBA" id="ARBA00023264"/>
    </source>
</evidence>
<dbReference type="GO" id="GO:0005829">
    <property type="term" value="C:cytosol"/>
    <property type="evidence" value="ECO:0007669"/>
    <property type="project" value="TreeGrafter"/>
</dbReference>
<feature type="binding site" evidence="15">
    <location>
        <position position="103"/>
    </location>
    <ligand>
        <name>substrate</name>
    </ligand>
</feature>
<keyword evidence="7 13" id="KW-0594">Phospholipid biosynthesis</keyword>
<dbReference type="InterPro" id="IPR013328">
    <property type="entry name" value="6PGD_dom2"/>
</dbReference>
<keyword evidence="5 13" id="KW-0520">NAD</keyword>
<feature type="binding site" evidence="16">
    <location>
        <position position="251"/>
    </location>
    <ligand>
        <name>NAD(+)</name>
        <dbReference type="ChEBI" id="CHEBI:57540"/>
    </ligand>
</feature>
<feature type="binding site" evidence="13">
    <location>
        <position position="32"/>
    </location>
    <ligand>
        <name>NADPH</name>
        <dbReference type="ChEBI" id="CHEBI:57783"/>
    </ligand>
</feature>
<evidence type="ECO:0000256" key="12">
    <source>
        <dbReference type="ARBA" id="ARBA00080511"/>
    </source>
</evidence>
<dbReference type="SUPFAM" id="SSF48179">
    <property type="entry name" value="6-phosphogluconate dehydrogenase C-terminal domain-like"/>
    <property type="match status" value="1"/>
</dbReference>
<evidence type="ECO:0000256" key="7">
    <source>
        <dbReference type="ARBA" id="ARBA00023209"/>
    </source>
</evidence>
<evidence type="ECO:0000256" key="5">
    <source>
        <dbReference type="ARBA" id="ARBA00023027"/>
    </source>
</evidence>
<dbReference type="GO" id="GO:0005975">
    <property type="term" value="P:carbohydrate metabolic process"/>
    <property type="evidence" value="ECO:0007669"/>
    <property type="project" value="InterPro"/>
</dbReference>
<evidence type="ECO:0000256" key="17">
    <source>
        <dbReference type="RuleBase" id="RU000437"/>
    </source>
</evidence>
<feature type="binding site" evidence="13">
    <location>
        <position position="277"/>
    </location>
    <ligand>
        <name>NADPH</name>
        <dbReference type="ChEBI" id="CHEBI:57783"/>
    </ligand>
</feature>
<feature type="domain" description="Glycerol-3-phosphate dehydrogenase NAD-dependent C-terminal" evidence="20">
    <location>
        <begin position="176"/>
        <end position="316"/>
    </location>
</feature>
<keyword evidence="13" id="KW-0963">Cytoplasm</keyword>
<dbReference type="NCBIfam" id="NF000940">
    <property type="entry name" value="PRK00094.1-2"/>
    <property type="match status" value="1"/>
</dbReference>
<evidence type="ECO:0000259" key="19">
    <source>
        <dbReference type="Pfam" id="PF01210"/>
    </source>
</evidence>
<gene>
    <name evidence="13" type="primary">gpsA</name>
    <name evidence="21" type="ORF">BGO89_11785</name>
</gene>
<evidence type="ECO:0000256" key="9">
    <source>
        <dbReference type="ARBA" id="ARBA00052716"/>
    </source>
</evidence>
<feature type="binding site" evidence="13">
    <location>
        <position position="103"/>
    </location>
    <ligand>
        <name>NADPH</name>
        <dbReference type="ChEBI" id="CHEBI:57783"/>
    </ligand>
</feature>
<dbReference type="Gene3D" id="1.10.1040.10">
    <property type="entry name" value="N-(1-d-carboxylethyl)-l-norvaline Dehydrogenase, domain 2"/>
    <property type="match status" value="1"/>
</dbReference>
<dbReference type="FunFam" id="3.40.50.720:FF:000019">
    <property type="entry name" value="Glycerol-3-phosphate dehydrogenase [NAD(P)+]"/>
    <property type="match status" value="1"/>
</dbReference>
<evidence type="ECO:0000256" key="6">
    <source>
        <dbReference type="ARBA" id="ARBA00023098"/>
    </source>
</evidence>
<evidence type="ECO:0000259" key="20">
    <source>
        <dbReference type="Pfam" id="PF07479"/>
    </source>
</evidence>
<dbReference type="InterPro" id="IPR036291">
    <property type="entry name" value="NAD(P)-bd_dom_sf"/>
</dbReference>
<evidence type="ECO:0000313" key="21">
    <source>
        <dbReference type="EMBL" id="OJX57375.1"/>
    </source>
</evidence>
<keyword evidence="6 13" id="KW-0443">Lipid metabolism</keyword>
<dbReference type="FunFam" id="1.10.1040.10:FF:000001">
    <property type="entry name" value="Glycerol-3-phosphate dehydrogenase [NAD(P)+]"/>
    <property type="match status" value="1"/>
</dbReference>
<evidence type="ECO:0000256" key="11">
    <source>
        <dbReference type="ARBA" id="ARBA00069372"/>
    </source>
</evidence>
<dbReference type="NCBIfam" id="NF000942">
    <property type="entry name" value="PRK00094.1-4"/>
    <property type="match status" value="1"/>
</dbReference>
<keyword evidence="8 13" id="KW-1208">Phospholipid metabolism</keyword>
<dbReference type="STRING" id="1895771.BGO89_11785"/>
<name>A0A1M3KYC0_9BACT</name>
<comment type="subcellular location">
    <subcellularLocation>
        <location evidence="13">Cytoplasm</location>
    </subcellularLocation>
</comment>
<feature type="active site" description="Proton acceptor" evidence="13 14">
    <location>
        <position position="187"/>
    </location>
</feature>
<feature type="binding site" evidence="13">
    <location>
        <position position="11"/>
    </location>
    <ligand>
        <name>NADPH</name>
        <dbReference type="ChEBI" id="CHEBI:57783"/>
    </ligand>
</feature>
<feature type="binding site" evidence="13">
    <location>
        <position position="252"/>
    </location>
    <ligand>
        <name>sn-glycerol 3-phosphate</name>
        <dbReference type="ChEBI" id="CHEBI:57597"/>
    </ligand>
</feature>
<accession>A0A1M3KYC0</accession>
<feature type="binding site" evidence="15">
    <location>
        <begin position="251"/>
        <end position="252"/>
    </location>
    <ligand>
        <name>substrate</name>
    </ligand>
</feature>
<feature type="binding site" evidence="13">
    <location>
        <position position="103"/>
    </location>
    <ligand>
        <name>sn-glycerol 3-phosphate</name>
        <dbReference type="ChEBI" id="CHEBI:57597"/>
    </ligand>
</feature>
<feature type="binding site" evidence="16">
    <location>
        <begin position="7"/>
        <end position="12"/>
    </location>
    <ligand>
        <name>NAD(+)</name>
        <dbReference type="ChEBI" id="CHEBI:57540"/>
    </ligand>
</feature>
<evidence type="ECO:0000256" key="14">
    <source>
        <dbReference type="PIRSR" id="PIRSR000114-1"/>
    </source>
</evidence>
<comment type="similarity">
    <text evidence="1 13 17">Belongs to the NAD-dependent glycerol-3-phosphate dehydrogenase family.</text>
</comment>
<feature type="chain" id="PRO_5009894985" description="Glycerol-3-phosphate dehydrogenase [NAD(P)+]" evidence="18">
    <location>
        <begin position="17"/>
        <end position="327"/>
    </location>
</feature>
<dbReference type="InterPro" id="IPR008927">
    <property type="entry name" value="6-PGluconate_DH-like_C_sf"/>
</dbReference>
<keyword evidence="18" id="KW-0732">Signal</keyword>
<evidence type="ECO:0000256" key="16">
    <source>
        <dbReference type="PIRSR" id="PIRSR000114-3"/>
    </source>
</evidence>
<feature type="binding site" evidence="13">
    <location>
        <position position="132"/>
    </location>
    <ligand>
        <name>sn-glycerol 3-phosphate</name>
        <dbReference type="ChEBI" id="CHEBI:57597"/>
    </ligand>
</feature>
<keyword evidence="3 13" id="KW-0521">NADP</keyword>
<dbReference type="PANTHER" id="PTHR11728:SF1">
    <property type="entry name" value="GLYCEROL-3-PHOSPHATE DEHYDROGENASE [NAD(+)] 2, CHLOROPLASTIC"/>
    <property type="match status" value="1"/>
</dbReference>
<dbReference type="Pfam" id="PF01210">
    <property type="entry name" value="NAD_Gly3P_dh_N"/>
    <property type="match status" value="1"/>
</dbReference>
<dbReference type="GO" id="GO:0046167">
    <property type="term" value="P:glycerol-3-phosphate biosynthetic process"/>
    <property type="evidence" value="ECO:0007669"/>
    <property type="project" value="UniProtKB-UniRule"/>
</dbReference>
<dbReference type="EMBL" id="MKVH01000024">
    <property type="protein sequence ID" value="OJX57375.1"/>
    <property type="molecule type" value="Genomic_DNA"/>
</dbReference>
<evidence type="ECO:0000256" key="1">
    <source>
        <dbReference type="ARBA" id="ARBA00011009"/>
    </source>
</evidence>
<comment type="catalytic activity">
    <reaction evidence="9">
        <text>sn-glycerol 3-phosphate + NADP(+) = dihydroxyacetone phosphate + NADPH + H(+)</text>
        <dbReference type="Rhea" id="RHEA:11096"/>
        <dbReference type="ChEBI" id="CHEBI:15378"/>
        <dbReference type="ChEBI" id="CHEBI:57597"/>
        <dbReference type="ChEBI" id="CHEBI:57642"/>
        <dbReference type="ChEBI" id="CHEBI:57783"/>
        <dbReference type="ChEBI" id="CHEBI:58349"/>
        <dbReference type="EC" id="1.1.1.94"/>
    </reaction>
    <physiologicalReaction direction="right-to-left" evidence="9">
        <dbReference type="Rhea" id="RHEA:11098"/>
    </physiologicalReaction>
</comment>
<dbReference type="PRINTS" id="PR00077">
    <property type="entry name" value="GPDHDRGNASE"/>
</dbReference>
<evidence type="ECO:0000313" key="22">
    <source>
        <dbReference type="Proteomes" id="UP000184233"/>
    </source>
</evidence>
<dbReference type="GO" id="GO:0141153">
    <property type="term" value="F:glycerol-3-phosphate dehydrogenase (NADP+) activity"/>
    <property type="evidence" value="ECO:0007669"/>
    <property type="project" value="RHEA"/>
</dbReference>
<evidence type="ECO:0000256" key="15">
    <source>
        <dbReference type="PIRSR" id="PIRSR000114-2"/>
    </source>
</evidence>
<keyword evidence="2 13" id="KW-0444">Lipid biosynthesis</keyword>
<dbReference type="PIRSF" id="PIRSF000114">
    <property type="entry name" value="Glycerol-3-P_dh"/>
    <property type="match status" value="1"/>
</dbReference>
<dbReference type="Pfam" id="PF07479">
    <property type="entry name" value="NAD_Gly3P_dh_C"/>
    <property type="match status" value="1"/>
</dbReference>
<evidence type="ECO:0000256" key="10">
    <source>
        <dbReference type="ARBA" id="ARBA00066687"/>
    </source>
</evidence>
<dbReference type="InterPro" id="IPR006109">
    <property type="entry name" value="G3P_DH_NAD-dep_C"/>
</dbReference>
<feature type="binding site" evidence="13">
    <location>
        <position position="136"/>
    </location>
    <ligand>
        <name>NADPH</name>
        <dbReference type="ChEBI" id="CHEBI:57783"/>
    </ligand>
</feature>
<keyword evidence="4 13" id="KW-0560">Oxidoreductase</keyword>
<feature type="signal peptide" evidence="18">
    <location>
        <begin position="1"/>
        <end position="16"/>
    </location>
</feature>
<evidence type="ECO:0000256" key="18">
    <source>
        <dbReference type="SAM" id="SignalP"/>
    </source>
</evidence>
<evidence type="ECO:0000256" key="13">
    <source>
        <dbReference type="HAMAP-Rule" id="MF_00394"/>
    </source>
</evidence>
<dbReference type="Gene3D" id="3.40.50.720">
    <property type="entry name" value="NAD(P)-binding Rossmann-like Domain"/>
    <property type="match status" value="1"/>
</dbReference>